<evidence type="ECO:0008006" key="11">
    <source>
        <dbReference type="Google" id="ProtNLM"/>
    </source>
</evidence>
<evidence type="ECO:0000259" key="4">
    <source>
        <dbReference type="Pfam" id="PF08626"/>
    </source>
</evidence>
<feature type="compositionally biased region" description="Low complexity" evidence="3">
    <location>
        <begin position="213"/>
        <end position="231"/>
    </location>
</feature>
<dbReference type="Proteomes" id="UP000187013">
    <property type="component" value="Unassembled WGS sequence"/>
</dbReference>
<feature type="domain" description="Trs120/TRAPPC9 fourth Ig-like" evidence="8">
    <location>
        <begin position="1149"/>
        <end position="1264"/>
    </location>
</feature>
<feature type="domain" description="Trs120/TRAPPC9 N-terminal" evidence="4">
    <location>
        <begin position="8"/>
        <end position="321"/>
    </location>
</feature>
<evidence type="ECO:0000313" key="9">
    <source>
        <dbReference type="EMBL" id="GAV54014.1"/>
    </source>
</evidence>
<gene>
    <name evidence="9" type="ORF">ZYGR_0AK05160</name>
</gene>
<dbReference type="InterPro" id="IPR058564">
    <property type="entry name" value="TPR_TRAPPC9_Trs120"/>
</dbReference>
<organism evidence="9 10">
    <name type="scientific">Zygosaccharomyces rouxii</name>
    <dbReference type="NCBI Taxonomy" id="4956"/>
    <lineage>
        <taxon>Eukaryota</taxon>
        <taxon>Fungi</taxon>
        <taxon>Dikarya</taxon>
        <taxon>Ascomycota</taxon>
        <taxon>Saccharomycotina</taxon>
        <taxon>Saccharomycetes</taxon>
        <taxon>Saccharomycetales</taxon>
        <taxon>Saccharomycetaceae</taxon>
        <taxon>Zygosaccharomyces</taxon>
    </lineage>
</organism>
<dbReference type="PANTHER" id="PTHR21512">
    <property type="entry name" value="TRAFFICKING PROTEIN PARTICLE COMPLEX SUBUNIT 9"/>
    <property type="match status" value="1"/>
</dbReference>
<dbReference type="EMBL" id="BDGX01000037">
    <property type="protein sequence ID" value="GAV54014.1"/>
    <property type="molecule type" value="Genomic_DNA"/>
</dbReference>
<sequence>MNPSMYDASFVQPCRVRLLVVPIGKWKRSQFLEAVTKLRGYNEVRLVDITPIDSPLFTPQGFPQGRLFFEVITSGHNDSLNLFLYDFEPFRKIFVVVGLVNDDSSSEDNLKILKEKYPTVISHNLIYVNSSNNNNNNTGSPPDAHVFHSGNDFESNLEPIVCDIGRNFLQALSHYYSSYKHVTLRSPGAIGGNAVLKTSLTRQLANANLPANSTSSSSSSRKMNSFESTTSSIKRSASLKLAKSLSSSENRSQLRSQGRQHKILGNFQLLAGRYINALHSFTEAVTQLYKVRDHLWLASALDGIAICFLLLSFLNISFQVPYIIMLIIPIQTSNPSVDPSSPRNSSNGPIKSPRNSSSTLALSQDVDVENTNLPILIRSISEKILYYYELSLNHHCDYAPQTVYAETLLKTLTFMVTCHSSTQLSPPVLEKIIKGSLSSDLGPAVVFEGDQLGPIDGTDEILFSKIEIYSFANKIFELQLKEMDLESQTIIYIVLSKVYHSLGFARKRLFVLRLLLVALLANPEKINWGDNYQEILNGMIKLYGIEDRTPETSVQDSQASTWLTLQRKCLQLCLMVSRKMKNSVSTSRYAIMLLSRYTHLLTQSEQQNIFTSFIQPSMSEGHIQSYWDPFLLRDVKLTRLESDVSGGELPFESEMSVLDKSAKVNPTRSDEVFNPFRHLLAADKVVSEMDSTTQNVFLVGDRAMFSCMVQNPFKFEISLTGVQFNFETTEFCELGKNDVSFKRPYYVGPESIRIVNLPLELKKATHHGWLNIDSVKLSVMGLPARDFPIALSENRTSKEAVENDRFNAGRVQIKILPEQPELQLLRTNNMTDNSWMMLHGTKKRFTITMRNKSLRCPIEHLQFSHVSNIEQSIKPDYWKKMQLDDLYGLESQLEWMKNSCIKFIDPPQRLEPHETCSFDMEVDATATPFHFNGFELVINYGMNSNDKSRMYLKTLQSSYHVTLKRSIEVPSVDIVSLNQDFTSETDHVDWVHYILEKQKKDGDFNINKYLLLLLDVRNSWIDSIKIQIHYEDFESHAYTIESLHTTRVVVPIKKLDYQNYNFKKQSVPRVWQGRQYIQSGLTEEQEIEMRERFWCRQHILSRLSCNWVLTTDPSIKGTVNFPQFFERFDPKMVSSLYEAKYPYHIDLSIDKSSVAKGQCVKAVVKVSPTSNSDLTASPQSSPEKLILNFAIFDSHTAKLLSKSNRRVLFNGTLSRHLIVVKPVETQLQLLPLEKGSYEICVCPSRSDSKDQAIQFNPGLVTFTVV</sequence>
<evidence type="ECO:0000259" key="6">
    <source>
        <dbReference type="Pfam" id="PF26254"/>
    </source>
</evidence>
<comment type="subcellular location">
    <subcellularLocation>
        <location evidence="1">Golgi apparatus</location>
    </subcellularLocation>
</comment>
<accession>A0A1Q3AE38</accession>
<evidence type="ECO:0000256" key="1">
    <source>
        <dbReference type="ARBA" id="ARBA00004555"/>
    </source>
</evidence>
<evidence type="ECO:0000256" key="2">
    <source>
        <dbReference type="ARBA" id="ARBA00023034"/>
    </source>
</evidence>
<evidence type="ECO:0000259" key="8">
    <source>
        <dbReference type="Pfam" id="PF26283"/>
    </source>
</evidence>
<dbReference type="AlphaFoldDB" id="A0A1Q3AE38"/>
<dbReference type="Pfam" id="PF26251">
    <property type="entry name" value="TPR_TRAPPC9-Trs120"/>
    <property type="match status" value="1"/>
</dbReference>
<evidence type="ECO:0000259" key="7">
    <source>
        <dbReference type="Pfam" id="PF26282"/>
    </source>
</evidence>
<dbReference type="InterPro" id="IPR058565">
    <property type="entry name" value="Ig_TRAPPC9_Trs120_1st"/>
</dbReference>
<feature type="region of interest" description="Disordered" evidence="3">
    <location>
        <begin position="334"/>
        <end position="358"/>
    </location>
</feature>
<dbReference type="InterPro" id="IPR013935">
    <property type="entry name" value="Trs120_TRAPPC9"/>
</dbReference>
<dbReference type="InterPro" id="IPR058567">
    <property type="entry name" value="Ig_TRAPPC9_Trs120_3rd"/>
</dbReference>
<dbReference type="Pfam" id="PF26283">
    <property type="entry name" value="Ig_TRAPPC9-Trs120_4th"/>
    <property type="match status" value="1"/>
</dbReference>
<dbReference type="GO" id="GO:0005802">
    <property type="term" value="C:trans-Golgi network"/>
    <property type="evidence" value="ECO:0007669"/>
    <property type="project" value="TreeGrafter"/>
</dbReference>
<feature type="region of interest" description="Disordered" evidence="3">
    <location>
        <begin position="208"/>
        <end position="231"/>
    </location>
</feature>
<feature type="domain" description="Trs120/TRAPPC9 TPR region" evidence="5">
    <location>
        <begin position="373"/>
        <end position="622"/>
    </location>
</feature>
<dbReference type="Pfam" id="PF08626">
    <property type="entry name" value="TRAPPC9-Trs120"/>
    <property type="match status" value="1"/>
</dbReference>
<evidence type="ECO:0000313" key="10">
    <source>
        <dbReference type="Proteomes" id="UP000187013"/>
    </source>
</evidence>
<feature type="domain" description="Trs120/TRAPPC9 first Ig-like" evidence="6">
    <location>
        <begin position="688"/>
        <end position="805"/>
    </location>
</feature>
<dbReference type="InterPro" id="IPR058568">
    <property type="entry name" value="Ig_TRAPPC9_Trs120_4th"/>
</dbReference>
<comment type="caution">
    <text evidence="9">The sequence shown here is derived from an EMBL/GenBank/DDBJ whole genome shotgun (WGS) entry which is preliminary data.</text>
</comment>
<dbReference type="Pfam" id="PF26280">
    <property type="entry name" value="Ig_TRAPPC9-Trs120_2nd"/>
    <property type="match status" value="1"/>
</dbReference>
<dbReference type="Pfam" id="PF26254">
    <property type="entry name" value="Ig_TRAPPC9-Trs120_1st"/>
    <property type="match status" value="1"/>
</dbReference>
<keyword evidence="2" id="KW-0333">Golgi apparatus</keyword>
<dbReference type="Pfam" id="PF26282">
    <property type="entry name" value="Ig_TRAPPC9-Trs120_3rd"/>
    <property type="match status" value="1"/>
</dbReference>
<reference evidence="9 10" key="1">
    <citation type="submission" date="2016-08" db="EMBL/GenBank/DDBJ databases">
        <title>Draft genome sequence of allopolyploid Zygosaccharomyces rouxii.</title>
        <authorList>
            <person name="Watanabe J."/>
            <person name="Uehara K."/>
            <person name="Mogi Y."/>
            <person name="Tsukioka Y."/>
        </authorList>
    </citation>
    <scope>NUCLEOTIDE SEQUENCE [LARGE SCALE GENOMIC DNA]</scope>
    <source>
        <strain evidence="9 10">NBRC 110957</strain>
    </source>
</reference>
<evidence type="ECO:0000256" key="3">
    <source>
        <dbReference type="SAM" id="MobiDB-lite"/>
    </source>
</evidence>
<dbReference type="InterPro" id="IPR058563">
    <property type="entry name" value="Trs120_TRAPPC9_N"/>
</dbReference>
<name>A0A1Q3AE38_ZYGRO</name>
<protein>
    <recommendedName>
        <fullName evidence="11">Trafficking protein particle complex II-specific subunit 120</fullName>
    </recommendedName>
</protein>
<feature type="domain" description="Trs120/TRAPPC9 third Ig-like" evidence="7">
    <location>
        <begin position="967"/>
        <end position="1137"/>
    </location>
</feature>
<evidence type="ECO:0000259" key="5">
    <source>
        <dbReference type="Pfam" id="PF26251"/>
    </source>
</evidence>
<dbReference type="PANTHER" id="PTHR21512:SF5">
    <property type="entry name" value="TRAFFICKING PROTEIN PARTICLE COMPLEX SUBUNIT 9"/>
    <property type="match status" value="1"/>
</dbReference>
<dbReference type="OrthoDB" id="27962at2759"/>
<proteinExistence type="predicted"/>